<dbReference type="PANTHER" id="PTHR31503:SF18">
    <property type="entry name" value="CA(2+)_H(+) EXCHANGER, PUTATIVE (EUROFUNG)-RELATED"/>
    <property type="match status" value="1"/>
</dbReference>
<comment type="subcellular location">
    <subcellularLocation>
        <location evidence="1">Endomembrane system</location>
        <topology evidence="1">Multi-pass membrane protein</topology>
    </subcellularLocation>
</comment>
<feature type="compositionally biased region" description="Polar residues" evidence="8">
    <location>
        <begin position="71"/>
        <end position="92"/>
    </location>
</feature>
<feature type="compositionally biased region" description="Low complexity" evidence="8">
    <location>
        <begin position="376"/>
        <end position="387"/>
    </location>
</feature>
<name>A0A7H8QM74_TALRU</name>
<reference evidence="12" key="1">
    <citation type="submission" date="2020-06" db="EMBL/GenBank/DDBJ databases">
        <title>A chromosome-scale genome assembly of Talaromyces rugulosus W13939.</title>
        <authorList>
            <person name="Wang B."/>
            <person name="Guo L."/>
            <person name="Ye K."/>
            <person name="Wang L."/>
        </authorList>
    </citation>
    <scope>NUCLEOTIDE SEQUENCE [LARGE SCALE GENOMIC DNA]</scope>
    <source>
        <strain evidence="12">W13939</strain>
    </source>
</reference>
<evidence type="ECO:0000256" key="5">
    <source>
        <dbReference type="ARBA" id="ARBA00022989"/>
    </source>
</evidence>
<protein>
    <recommendedName>
        <fullName evidence="10">Sodium/calcium exchanger membrane region domain-containing protein</fullName>
    </recommendedName>
</protein>
<feature type="compositionally biased region" description="Basic and acidic residues" evidence="8">
    <location>
        <begin position="545"/>
        <end position="559"/>
    </location>
</feature>
<dbReference type="AlphaFoldDB" id="A0A7H8QM74"/>
<feature type="transmembrane region" description="Helical" evidence="9">
    <location>
        <begin position="249"/>
        <end position="268"/>
    </location>
</feature>
<feature type="region of interest" description="Disordered" evidence="8">
    <location>
        <begin position="26"/>
        <end position="99"/>
    </location>
</feature>
<feature type="compositionally biased region" description="Basic and acidic residues" evidence="8">
    <location>
        <begin position="26"/>
        <end position="38"/>
    </location>
</feature>
<keyword evidence="5 9" id="KW-1133">Transmembrane helix</keyword>
<evidence type="ECO:0000256" key="2">
    <source>
        <dbReference type="ARBA" id="ARBA00008170"/>
    </source>
</evidence>
<gene>
    <name evidence="11" type="ORF">TRUGW13939_02076</name>
</gene>
<dbReference type="RefSeq" id="XP_035341165.1">
    <property type="nucleotide sequence ID" value="XM_035485272.1"/>
</dbReference>
<feature type="domain" description="Sodium/calcium exchanger membrane region" evidence="10">
    <location>
        <begin position="603"/>
        <end position="746"/>
    </location>
</feature>
<feature type="compositionally biased region" description="Polar residues" evidence="8">
    <location>
        <begin position="531"/>
        <end position="543"/>
    </location>
</feature>
<feature type="domain" description="Sodium/calcium exchanger membrane region" evidence="10">
    <location>
        <begin position="153"/>
        <end position="308"/>
    </location>
</feature>
<dbReference type="GO" id="GO:0006874">
    <property type="term" value="P:intracellular calcium ion homeostasis"/>
    <property type="evidence" value="ECO:0007669"/>
    <property type="project" value="TreeGrafter"/>
</dbReference>
<keyword evidence="12" id="KW-1185">Reference proteome</keyword>
<dbReference type="Proteomes" id="UP000509510">
    <property type="component" value="Chromosome I"/>
</dbReference>
<dbReference type="GeneID" id="55989586"/>
<dbReference type="KEGG" id="trg:TRUGW13939_02076"/>
<accession>A0A7H8QM74</accession>
<keyword evidence="4 9" id="KW-0812">Transmembrane</keyword>
<dbReference type="PANTHER" id="PTHR31503">
    <property type="entry name" value="VACUOLAR CALCIUM ION TRANSPORTER"/>
    <property type="match status" value="1"/>
</dbReference>
<keyword evidence="7 9" id="KW-0472">Membrane</keyword>
<dbReference type="Pfam" id="PF01699">
    <property type="entry name" value="Na_Ca_ex"/>
    <property type="match status" value="2"/>
</dbReference>
<keyword evidence="3" id="KW-0813">Transport</keyword>
<proteinExistence type="inferred from homology"/>
<feature type="compositionally biased region" description="Basic residues" evidence="8">
    <location>
        <begin position="361"/>
        <end position="375"/>
    </location>
</feature>
<keyword evidence="6" id="KW-0406">Ion transport</keyword>
<evidence type="ECO:0000256" key="6">
    <source>
        <dbReference type="ARBA" id="ARBA00023065"/>
    </source>
</evidence>
<feature type="transmembrane region" description="Helical" evidence="9">
    <location>
        <begin position="213"/>
        <end position="237"/>
    </location>
</feature>
<evidence type="ECO:0000256" key="3">
    <source>
        <dbReference type="ARBA" id="ARBA00022448"/>
    </source>
</evidence>
<dbReference type="Gene3D" id="1.20.1420.30">
    <property type="entry name" value="NCX, central ion-binding region"/>
    <property type="match status" value="2"/>
</dbReference>
<dbReference type="GO" id="GO:0015369">
    <property type="term" value="F:calcium:proton antiporter activity"/>
    <property type="evidence" value="ECO:0007669"/>
    <property type="project" value="TreeGrafter"/>
</dbReference>
<comment type="similarity">
    <text evidence="2">Belongs to the Ca(2+):cation antiporter (CaCA) (TC 2.A.19) family.</text>
</comment>
<evidence type="ECO:0000259" key="10">
    <source>
        <dbReference type="Pfam" id="PF01699"/>
    </source>
</evidence>
<evidence type="ECO:0000313" key="12">
    <source>
        <dbReference type="Proteomes" id="UP000509510"/>
    </source>
</evidence>
<dbReference type="EMBL" id="CP055898">
    <property type="protein sequence ID" value="QKX54986.1"/>
    <property type="molecule type" value="Genomic_DNA"/>
</dbReference>
<evidence type="ECO:0000313" key="11">
    <source>
        <dbReference type="EMBL" id="QKX54986.1"/>
    </source>
</evidence>
<feature type="compositionally biased region" description="Polar residues" evidence="8">
    <location>
        <begin position="390"/>
        <end position="404"/>
    </location>
</feature>
<feature type="region of interest" description="Disordered" evidence="8">
    <location>
        <begin position="531"/>
        <end position="559"/>
    </location>
</feature>
<sequence>MNESSDEPPLDRPGIWNRINAFVSRATERHGPSGREKSVLPVTNAPSKQNGGLADTHAARQPPVELHQSKDTSYSNGDSSTTDPGQTVSVDTQDGEKNSALERKQSLASRFITSTKLILFSSWVNVLLVFVPIGIALGAMEKSMGDRSPVSPTVIFALNAIAIIPLAWMLGYATECVASNMGDTIGALLNVTFGNAVELIIFIIALVADEISIVQASLLGSILANLLLILGMCFLFGGLRFREQLYNSAVTQMSACLLSLSVISLLLPTAFHASFSTIASADAAVVKVSRGTSVILLLVYILYLLFQLKSHSYIYESTPQYKIDEESHPGVLADILNSSSSSESSDDNDTDASSGSNTTVKRIRNALRKKRRRKSSSASKESTSVRSPSFVRTGSSGSQALEDGSTNISAIIPISARDEPEAERSIVAGSSAVVSSRDFESDRLPSAVKKSKRKSSRRWKHAKHLKFKGYRDESSDEDVPPPQIAVDPAPQLEAPSAAESQRRPFNLRNLPYKPAISRVLSTNVFTPAQTLQVPNTTTASGSQRPDLRRTSSLPDRLDGQAIDKKPITAVIPSAQPLPHLVSKKSVEHKEDSDEKPKLSRSAALILLLVTTGLVAACAEFLVDSIDYLVSTTGVSQAFIGLIILPIVGNAAEHVTAVTVASKNKMDLAIGVALGSSIQIALFVTPVIVLLGWILDREMSLYFSLFETVSLFVSAFIVNYLMLDGRSNYLEGALLIAAYVIIAVAAFFYPSCDDTSTANGGPLDGSCR</sequence>
<feature type="transmembrane region" description="Helical" evidence="9">
    <location>
        <begin position="700"/>
        <end position="721"/>
    </location>
</feature>
<dbReference type="InterPro" id="IPR004837">
    <property type="entry name" value="NaCa_Exmemb"/>
</dbReference>
<feature type="transmembrane region" description="Helical" evidence="9">
    <location>
        <begin position="117"/>
        <end position="140"/>
    </location>
</feature>
<feature type="region of interest" description="Disordered" evidence="8">
    <location>
        <begin position="335"/>
        <end position="404"/>
    </location>
</feature>
<evidence type="ECO:0000256" key="1">
    <source>
        <dbReference type="ARBA" id="ARBA00004127"/>
    </source>
</evidence>
<dbReference type="InterPro" id="IPR044880">
    <property type="entry name" value="NCX_ion-bd_dom_sf"/>
</dbReference>
<feature type="transmembrane region" description="Helical" evidence="9">
    <location>
        <begin position="152"/>
        <end position="173"/>
    </location>
</feature>
<dbReference type="FunFam" id="1.20.1420.30:FF:000011">
    <property type="entry name" value="Vacuolar calcium ion transporter"/>
    <property type="match status" value="1"/>
</dbReference>
<dbReference type="OrthoDB" id="1699231at2759"/>
<dbReference type="FunFam" id="1.20.1420.30:FF:000016">
    <property type="entry name" value="Membrane bound cation transporter"/>
    <property type="match status" value="1"/>
</dbReference>
<dbReference type="InterPro" id="IPR004713">
    <property type="entry name" value="CaH_exchang"/>
</dbReference>
<evidence type="ECO:0000256" key="9">
    <source>
        <dbReference type="SAM" id="Phobius"/>
    </source>
</evidence>
<feature type="region of interest" description="Disordered" evidence="8">
    <location>
        <begin position="432"/>
        <end position="506"/>
    </location>
</feature>
<feature type="transmembrane region" description="Helical" evidence="9">
    <location>
        <begin position="185"/>
        <end position="207"/>
    </location>
</feature>
<organism evidence="11 12">
    <name type="scientific">Talaromyces rugulosus</name>
    <name type="common">Penicillium rugulosum</name>
    <dbReference type="NCBI Taxonomy" id="121627"/>
    <lineage>
        <taxon>Eukaryota</taxon>
        <taxon>Fungi</taxon>
        <taxon>Dikarya</taxon>
        <taxon>Ascomycota</taxon>
        <taxon>Pezizomycotina</taxon>
        <taxon>Eurotiomycetes</taxon>
        <taxon>Eurotiomycetidae</taxon>
        <taxon>Eurotiales</taxon>
        <taxon>Trichocomaceae</taxon>
        <taxon>Talaromyces</taxon>
        <taxon>Talaromyces sect. Islandici</taxon>
    </lineage>
</organism>
<feature type="transmembrane region" description="Helical" evidence="9">
    <location>
        <begin position="728"/>
        <end position="748"/>
    </location>
</feature>
<feature type="transmembrane region" description="Helical" evidence="9">
    <location>
        <begin position="602"/>
        <end position="621"/>
    </location>
</feature>
<evidence type="ECO:0000256" key="4">
    <source>
        <dbReference type="ARBA" id="ARBA00022692"/>
    </source>
</evidence>
<evidence type="ECO:0000256" key="7">
    <source>
        <dbReference type="ARBA" id="ARBA00023136"/>
    </source>
</evidence>
<dbReference type="GO" id="GO:0012505">
    <property type="term" value="C:endomembrane system"/>
    <property type="evidence" value="ECO:0007669"/>
    <property type="project" value="UniProtKB-SubCell"/>
</dbReference>
<feature type="compositionally biased region" description="Basic residues" evidence="8">
    <location>
        <begin position="449"/>
        <end position="468"/>
    </location>
</feature>
<evidence type="ECO:0000256" key="8">
    <source>
        <dbReference type="SAM" id="MobiDB-lite"/>
    </source>
</evidence>
<feature type="transmembrane region" description="Helical" evidence="9">
    <location>
        <begin position="667"/>
        <end position="694"/>
    </location>
</feature>
<feature type="transmembrane region" description="Helical" evidence="9">
    <location>
        <begin position="288"/>
        <end position="306"/>
    </location>
</feature>
<dbReference type="GO" id="GO:0000329">
    <property type="term" value="C:fungal-type vacuole membrane"/>
    <property type="evidence" value="ECO:0007669"/>
    <property type="project" value="TreeGrafter"/>
</dbReference>